<dbReference type="InterPro" id="IPR008991">
    <property type="entry name" value="Translation_prot_SH3-like_sf"/>
</dbReference>
<dbReference type="SUPFAM" id="SSF50104">
    <property type="entry name" value="Translation proteins SH3-like domain"/>
    <property type="match status" value="1"/>
</dbReference>
<dbReference type="Pfam" id="PF03868">
    <property type="entry name" value="Ribosomal_L6e_N"/>
    <property type="match status" value="1"/>
</dbReference>
<keyword evidence="3" id="KW-0687">Ribonucleoprotein</keyword>
<dbReference type="InterPro" id="IPR000915">
    <property type="entry name" value="60S_ribosomal_eL6"/>
</dbReference>
<dbReference type="Ensembl" id="ENSCINT00000001338.3">
    <property type="protein sequence ID" value="ENSCINP00000001338.3"/>
    <property type="gene ID" value="ENSCING00000000730.3"/>
</dbReference>
<keyword evidence="10" id="KW-1185">Reference proteome</keyword>
<dbReference type="FunFam" id="2.30.30.30:FF:000014">
    <property type="entry name" value="60S ribosomal protein L6"/>
    <property type="match status" value="1"/>
</dbReference>
<dbReference type="Pfam" id="PF01159">
    <property type="entry name" value="Ribosomal_L6e"/>
    <property type="match status" value="1"/>
</dbReference>
<reference evidence="9" key="3">
    <citation type="submission" date="2025-09" db="UniProtKB">
        <authorList>
            <consortium name="Ensembl"/>
        </authorList>
    </citation>
    <scope>IDENTIFICATION</scope>
</reference>
<evidence type="ECO:0000256" key="1">
    <source>
        <dbReference type="ARBA" id="ARBA00010592"/>
    </source>
</evidence>
<organism evidence="9 10">
    <name type="scientific">Ciona intestinalis</name>
    <name type="common">Transparent sea squirt</name>
    <name type="synonym">Ascidia intestinalis</name>
    <dbReference type="NCBI Taxonomy" id="7719"/>
    <lineage>
        <taxon>Eukaryota</taxon>
        <taxon>Metazoa</taxon>
        <taxon>Chordata</taxon>
        <taxon>Tunicata</taxon>
        <taxon>Ascidiacea</taxon>
        <taxon>Phlebobranchia</taxon>
        <taxon>Cionidae</taxon>
        <taxon>Ciona</taxon>
    </lineage>
</organism>
<dbReference type="KEGG" id="cin:100186361"/>
<evidence type="ECO:0000256" key="3">
    <source>
        <dbReference type="ARBA" id="ARBA00023274"/>
    </source>
</evidence>
<dbReference type="InParanoid" id="A0A1W3JNV5"/>
<evidence type="ECO:0000256" key="7">
    <source>
        <dbReference type="ARBA" id="ARBA00046388"/>
    </source>
</evidence>
<keyword evidence="2" id="KW-0689">Ribosomal protein</keyword>
<feature type="domain" description="Large ribosomal subunit protein uL6 N-terminal" evidence="8">
    <location>
        <begin position="3"/>
        <end position="44"/>
    </location>
</feature>
<evidence type="ECO:0000256" key="4">
    <source>
        <dbReference type="ARBA" id="ARBA00034092"/>
    </source>
</evidence>
<comment type="similarity">
    <text evidence="1">Belongs to the eukaryotic ribosomal protein eL6 family.</text>
</comment>
<dbReference type="Proteomes" id="UP000008144">
    <property type="component" value="Unassembled WGS sequence"/>
</dbReference>
<evidence type="ECO:0000313" key="10">
    <source>
        <dbReference type="Proteomes" id="UP000008144"/>
    </source>
</evidence>
<dbReference type="InterPro" id="IPR005568">
    <property type="entry name" value="Ribosomal_uL6_N"/>
</dbReference>
<dbReference type="RefSeq" id="XP_026694709.1">
    <property type="nucleotide sequence ID" value="XM_026838908.1"/>
</dbReference>
<evidence type="ECO:0000313" key="9">
    <source>
        <dbReference type="Ensembl" id="ENSCINP00000001338.3"/>
    </source>
</evidence>
<dbReference type="GO" id="GO:0002181">
    <property type="term" value="P:cytoplasmic translation"/>
    <property type="evidence" value="ECO:0000318"/>
    <property type="project" value="GO_Central"/>
</dbReference>
<dbReference type="GeneTree" id="ENSGT00390000003682"/>
<dbReference type="FunCoup" id="A0A1W3JNV5">
    <property type="interactions" value="731"/>
</dbReference>
<dbReference type="OMA" id="KWYNADD"/>
<accession>A0A1W3JNV5</accession>
<evidence type="ECO:0000256" key="6">
    <source>
        <dbReference type="ARBA" id="ARBA00035351"/>
    </source>
</evidence>
<dbReference type="RefSeq" id="XP_009861669.1">
    <property type="nucleotide sequence ID" value="XM_009863367.3"/>
</dbReference>
<dbReference type="OrthoDB" id="2436667at2759"/>
<gene>
    <name evidence="9" type="primary">LOC100186361</name>
</gene>
<comment type="subunit">
    <text evidence="7">Component of the large ribosomal subunit. May bind IPO9 with low affinity.</text>
</comment>
<dbReference type="RefSeq" id="XP_009861667.1">
    <property type="nucleotide sequence ID" value="XM_009863365.3"/>
</dbReference>
<dbReference type="RefSeq" id="XP_009861668.1">
    <property type="nucleotide sequence ID" value="XM_009863366.3"/>
</dbReference>
<dbReference type="CDD" id="cd13156">
    <property type="entry name" value="KOW_RPL6"/>
    <property type="match status" value="1"/>
</dbReference>
<dbReference type="PANTHER" id="PTHR10715:SF0">
    <property type="entry name" value="LARGE RIBOSOMAL SUBUNIT PROTEIN EL6"/>
    <property type="match status" value="1"/>
</dbReference>
<evidence type="ECO:0000256" key="5">
    <source>
        <dbReference type="ARBA" id="ARBA00035233"/>
    </source>
</evidence>
<dbReference type="GO" id="GO:0003735">
    <property type="term" value="F:structural constituent of ribosome"/>
    <property type="evidence" value="ECO:0000318"/>
    <property type="project" value="GO_Central"/>
</dbReference>
<dbReference type="Gene3D" id="2.30.30.30">
    <property type="match status" value="1"/>
</dbReference>
<sequence length="246" mass="28213">MAKKPHAPRNKPLRKGVNRYSRSVMYAKRYAFKHRKNVTKVEKKMDVTHKLKTIGGDKNGSTRFVPTKKMPRYYPTEDVPRKLRSHGKKPFSEHKRKLRSSITPGTVLILLAGPHRGKRVVFLKQLDTGLLLVTGPHKLNGVPLRRINQVYVIATKTKVDVSGVTIPKRVNDAYFKRKELSKPKHGEGEIFETDEQKYTVSDERKEDQTAVDKQVLAVLGKDEYMKGYLTGKFSLQTGQYPHNMVF</sequence>
<comment type="function">
    <text evidence="4">Component of the large ribosomal subunit. The ribosome is a large ribonucleoprotein complex responsible for the synthesis of proteins in the cell.</text>
</comment>
<protein>
    <recommendedName>
        <fullName evidence="5">Large ribosomal subunit protein eL6</fullName>
    </recommendedName>
    <alternativeName>
        <fullName evidence="6">60S ribosomal protein L6</fullName>
    </alternativeName>
</protein>
<dbReference type="GeneID" id="100186361"/>
<dbReference type="InterPro" id="IPR014722">
    <property type="entry name" value="Rib_uL2_dom2"/>
</dbReference>
<evidence type="ECO:0000259" key="8">
    <source>
        <dbReference type="Pfam" id="PF03868"/>
    </source>
</evidence>
<accession>F6Q4X5</accession>
<proteinExistence type="inferred from homology"/>
<dbReference type="AlphaFoldDB" id="A0A1W3JNV5"/>
<dbReference type="GO" id="GO:0022625">
    <property type="term" value="C:cytosolic large ribosomal subunit"/>
    <property type="evidence" value="ECO:0000318"/>
    <property type="project" value="GO_Central"/>
</dbReference>
<reference evidence="9" key="2">
    <citation type="submission" date="2025-08" db="UniProtKB">
        <authorList>
            <consortium name="Ensembl"/>
        </authorList>
    </citation>
    <scope>IDENTIFICATION</scope>
</reference>
<dbReference type="GO" id="GO:0003723">
    <property type="term" value="F:RNA binding"/>
    <property type="evidence" value="ECO:0000318"/>
    <property type="project" value="GO_Central"/>
</dbReference>
<dbReference type="STRING" id="7719.ENSCINP00000001338"/>
<dbReference type="PANTHER" id="PTHR10715">
    <property type="entry name" value="60S RIBOSOMAL PROTEIN L6"/>
    <property type="match status" value="1"/>
</dbReference>
<reference evidence="10" key="1">
    <citation type="journal article" date="2002" name="Science">
        <title>The draft genome of Ciona intestinalis: insights into chordate and vertebrate origins.</title>
        <authorList>
            <person name="Dehal P."/>
            <person name="Satou Y."/>
            <person name="Campbell R.K."/>
            <person name="Chapman J."/>
            <person name="Degnan B."/>
            <person name="De Tomaso A."/>
            <person name="Davidson B."/>
            <person name="Di Gregorio A."/>
            <person name="Gelpke M."/>
            <person name="Goodstein D.M."/>
            <person name="Harafuji N."/>
            <person name="Hastings K.E."/>
            <person name="Ho I."/>
            <person name="Hotta K."/>
            <person name="Huang W."/>
            <person name="Kawashima T."/>
            <person name="Lemaire P."/>
            <person name="Martinez D."/>
            <person name="Meinertzhagen I.A."/>
            <person name="Necula S."/>
            <person name="Nonaka M."/>
            <person name="Putnam N."/>
            <person name="Rash S."/>
            <person name="Saiga H."/>
            <person name="Satake M."/>
            <person name="Terry A."/>
            <person name="Yamada L."/>
            <person name="Wang H.G."/>
            <person name="Awazu S."/>
            <person name="Azumi K."/>
            <person name="Boore J."/>
            <person name="Branno M."/>
            <person name="Chin-Bow S."/>
            <person name="DeSantis R."/>
            <person name="Doyle S."/>
            <person name="Francino P."/>
            <person name="Keys D.N."/>
            <person name="Haga S."/>
            <person name="Hayashi H."/>
            <person name="Hino K."/>
            <person name="Imai K.S."/>
            <person name="Inaba K."/>
            <person name="Kano S."/>
            <person name="Kobayashi K."/>
            <person name="Kobayashi M."/>
            <person name="Lee B.I."/>
            <person name="Makabe K.W."/>
            <person name="Manohar C."/>
            <person name="Matassi G."/>
            <person name="Medina M."/>
            <person name="Mochizuki Y."/>
            <person name="Mount S."/>
            <person name="Morishita T."/>
            <person name="Miura S."/>
            <person name="Nakayama A."/>
            <person name="Nishizaka S."/>
            <person name="Nomoto H."/>
            <person name="Ohta F."/>
            <person name="Oishi K."/>
            <person name="Rigoutsos I."/>
            <person name="Sano M."/>
            <person name="Sasaki A."/>
            <person name="Sasakura Y."/>
            <person name="Shoguchi E."/>
            <person name="Shin-i T."/>
            <person name="Spagnuolo A."/>
            <person name="Stainier D."/>
            <person name="Suzuki M.M."/>
            <person name="Tassy O."/>
            <person name="Takatori N."/>
            <person name="Tokuoka M."/>
            <person name="Yagi K."/>
            <person name="Yoshizaki F."/>
            <person name="Wada S."/>
            <person name="Zhang C."/>
            <person name="Hyatt P.D."/>
            <person name="Larimer F."/>
            <person name="Detter C."/>
            <person name="Doggett N."/>
            <person name="Glavina T."/>
            <person name="Hawkins T."/>
            <person name="Richardson P."/>
            <person name="Lucas S."/>
            <person name="Kohara Y."/>
            <person name="Levine M."/>
            <person name="Satoh N."/>
            <person name="Rokhsar D.S."/>
        </authorList>
    </citation>
    <scope>NUCLEOTIDE SEQUENCE [LARGE SCALE GENOMIC DNA]</scope>
</reference>
<name>A0A1W3JNV5_CIOIN</name>
<evidence type="ECO:0000256" key="2">
    <source>
        <dbReference type="ARBA" id="ARBA00022980"/>
    </source>
</evidence>
<dbReference type="InterPro" id="IPR041997">
    <property type="entry name" value="Ribosomal_eL6_KOW"/>
</dbReference>